<feature type="domain" description="Polysaccharide lyase family 8 C-terminal" evidence="5">
    <location>
        <begin position="607"/>
        <end position="674"/>
    </location>
</feature>
<keyword evidence="2" id="KW-0732">Signal</keyword>
<comment type="similarity">
    <text evidence="1">Belongs to the polysaccharide lyase 8 family.</text>
</comment>
<reference evidence="7" key="1">
    <citation type="submission" date="2019-03" db="EMBL/GenBank/DDBJ databases">
        <title>Single cell metagenomics reveals metabolic interactions within the superorganism composed of flagellate Streblomastix strix and complex community of Bacteroidetes bacteria on its surface.</title>
        <authorList>
            <person name="Treitli S.C."/>
            <person name="Kolisko M."/>
            <person name="Husnik F."/>
            <person name="Keeling P."/>
            <person name="Hampl V."/>
        </authorList>
    </citation>
    <scope>NUCLEOTIDE SEQUENCE</scope>
    <source>
        <strain evidence="7">STM</strain>
    </source>
</reference>
<feature type="domain" description="Polysaccharide lyase 8 N-terminal alpha-helical" evidence="6">
    <location>
        <begin position="61"/>
        <end position="299"/>
    </location>
</feature>
<dbReference type="Gene3D" id="1.50.10.100">
    <property type="entry name" value="Chondroitin AC/alginate lyase"/>
    <property type="match status" value="1"/>
</dbReference>
<sequence length="721" mass="81347">MKHISLVILFVCFILSARPVDSVAASNPDIELLRKKFVAELLNPPVQEANVKELIATLRLDGTWPGIDYVDTTRTAFQHARHLSNLVQMSRAYKKKGFSLAGKKELKNAIYLSLNYWLKHDFICENWWNNEIGTPDNLTAVLLMMDKDLTKEQIEKTSVITGRSHINAWGARQSGDRIKIAGIQAKNALFNRDTETFEMLMKVIEGEIRFVPDNERGLQYDYSFQHRTDRVNNTLSYGLGYAEAFVEWAANVADTRYRFSEVSIQLLIDYYLDGICKMMVYGKYPDPGATNRDITRPRSGGSFSNLIPERLLSITSYRKDELEEIVKIRRDNIPPTRPFSVFYWQSEHYTHQRPGYFTSVRMFSSRNYNMEEPYNGEGLMNHHRGDGTNYLSLTGTEFFALSPVYDWQKIPGATILQKLSLPSENQIQKLGTMNFVGAVTNGIYGAVGFDFVSPHDPVKARKAWFFFDDEYVCMGAGITSAGGFPVVTTLNQCQLNGEVSVGSGGSDKVITGGEHQLDKINWVFHNGVGYLFPEPAQVVLSNQAQTGSWYKINRQTSSSREEISLDVFKLWLDHGVRANNAAYQYIVMPATTSDQIKRAAVNPKVDILSNTPALQAVWHRELNMLQAVFYKNGEISFADGIKVVMDSPGILMIKKEGENIKEISVSDPLRTSGKIHFSINRRLNVQTSQAHSVWNETKSVSEVTIELPQALLAGKSVTINL</sequence>
<dbReference type="SUPFAM" id="SSF49863">
    <property type="entry name" value="Hyaluronate lyase-like, C-terminal domain"/>
    <property type="match status" value="1"/>
</dbReference>
<dbReference type="Pfam" id="PF08124">
    <property type="entry name" value="Lyase_8_N"/>
    <property type="match status" value="1"/>
</dbReference>
<dbReference type="InterPro" id="IPR011013">
    <property type="entry name" value="Gal_mutarotase_sf_dom"/>
</dbReference>
<gene>
    <name evidence="7" type="ORF">EZS27_022322</name>
</gene>
<dbReference type="Gene3D" id="2.70.98.10">
    <property type="match status" value="1"/>
</dbReference>
<evidence type="ECO:0000259" key="5">
    <source>
        <dbReference type="Pfam" id="PF02884"/>
    </source>
</evidence>
<comment type="caution">
    <text evidence="7">The sequence shown here is derived from an EMBL/GenBank/DDBJ whole genome shotgun (WGS) entry which is preliminary data.</text>
</comment>
<organism evidence="7">
    <name type="scientific">termite gut metagenome</name>
    <dbReference type="NCBI Taxonomy" id="433724"/>
    <lineage>
        <taxon>unclassified sequences</taxon>
        <taxon>metagenomes</taxon>
        <taxon>organismal metagenomes</taxon>
    </lineage>
</organism>
<dbReference type="InterPro" id="IPR011071">
    <property type="entry name" value="Lyase_8-like_C"/>
</dbReference>
<dbReference type="Pfam" id="PF02884">
    <property type="entry name" value="Lyase_8_C"/>
    <property type="match status" value="1"/>
</dbReference>
<evidence type="ECO:0000259" key="6">
    <source>
        <dbReference type="Pfam" id="PF08124"/>
    </source>
</evidence>
<dbReference type="InterPro" id="IPR003159">
    <property type="entry name" value="Lyase_8_central_dom"/>
</dbReference>
<evidence type="ECO:0000256" key="3">
    <source>
        <dbReference type="ARBA" id="ARBA00023239"/>
    </source>
</evidence>
<dbReference type="Gene3D" id="2.60.220.10">
    <property type="entry name" value="Polysaccharide lyase family 8-like, C-terminal"/>
    <property type="match status" value="1"/>
</dbReference>
<evidence type="ECO:0000313" key="7">
    <source>
        <dbReference type="EMBL" id="KAA6328812.1"/>
    </source>
</evidence>
<dbReference type="SUPFAM" id="SSF74650">
    <property type="entry name" value="Galactose mutarotase-like"/>
    <property type="match status" value="1"/>
</dbReference>
<dbReference type="InterPro" id="IPR008929">
    <property type="entry name" value="Chondroitin_lyas"/>
</dbReference>
<keyword evidence="3 7" id="KW-0456">Lyase</keyword>
<dbReference type="GO" id="GO:0005576">
    <property type="term" value="C:extracellular region"/>
    <property type="evidence" value="ECO:0007669"/>
    <property type="project" value="InterPro"/>
</dbReference>
<accession>A0A5J4R543</accession>
<dbReference type="PANTHER" id="PTHR38481:SF1">
    <property type="entry name" value="HYALURONATE LYASE"/>
    <property type="match status" value="1"/>
</dbReference>
<dbReference type="Pfam" id="PF02278">
    <property type="entry name" value="Lyase_8"/>
    <property type="match status" value="1"/>
</dbReference>
<dbReference type="AlphaFoldDB" id="A0A5J4R543"/>
<dbReference type="PANTHER" id="PTHR38481">
    <property type="entry name" value="HYALURONATE LYASE"/>
    <property type="match status" value="1"/>
</dbReference>
<dbReference type="GO" id="GO:0030246">
    <property type="term" value="F:carbohydrate binding"/>
    <property type="evidence" value="ECO:0007669"/>
    <property type="project" value="InterPro"/>
</dbReference>
<proteinExistence type="inferred from homology"/>
<protein>
    <submittedName>
        <fullName evidence="7">Chondroitinase-AC</fullName>
        <ecNumber evidence="7">4.2.2.5</ecNumber>
    </submittedName>
</protein>
<feature type="domain" description="Polysaccharide lyase family 8 central" evidence="4">
    <location>
        <begin position="342"/>
        <end position="591"/>
    </location>
</feature>
<dbReference type="EMBL" id="SNRY01001751">
    <property type="protein sequence ID" value="KAA6328812.1"/>
    <property type="molecule type" value="Genomic_DNA"/>
</dbReference>
<name>A0A5J4R543_9ZZZZ</name>
<evidence type="ECO:0000256" key="1">
    <source>
        <dbReference type="ARBA" id="ARBA00006699"/>
    </source>
</evidence>
<dbReference type="InterPro" id="IPR038970">
    <property type="entry name" value="Lyase_8"/>
</dbReference>
<dbReference type="EC" id="4.2.2.5" evidence="7"/>
<dbReference type="InterPro" id="IPR004103">
    <property type="entry name" value="Lyase_8_C"/>
</dbReference>
<dbReference type="GO" id="GO:0030341">
    <property type="term" value="F:chondroitin AC lyase activity"/>
    <property type="evidence" value="ECO:0007669"/>
    <property type="project" value="UniProtKB-EC"/>
</dbReference>
<dbReference type="InterPro" id="IPR012970">
    <property type="entry name" value="Lyase_8_alpha_N"/>
</dbReference>
<dbReference type="SUPFAM" id="SSF48230">
    <property type="entry name" value="Chondroitin AC/alginate lyase"/>
    <property type="match status" value="1"/>
</dbReference>
<dbReference type="GO" id="GO:0005975">
    <property type="term" value="P:carbohydrate metabolic process"/>
    <property type="evidence" value="ECO:0007669"/>
    <property type="project" value="InterPro"/>
</dbReference>
<evidence type="ECO:0000259" key="4">
    <source>
        <dbReference type="Pfam" id="PF02278"/>
    </source>
</evidence>
<evidence type="ECO:0000256" key="2">
    <source>
        <dbReference type="ARBA" id="ARBA00022729"/>
    </source>
</evidence>
<dbReference type="InterPro" id="IPR014718">
    <property type="entry name" value="GH-type_carb-bd"/>
</dbReference>